<evidence type="ECO:0000313" key="3">
    <source>
        <dbReference type="EMBL" id="MDQ2090546.1"/>
    </source>
</evidence>
<proteinExistence type="predicted"/>
<dbReference type="Pfam" id="PF02120">
    <property type="entry name" value="Flg_hook"/>
    <property type="match status" value="1"/>
</dbReference>
<feature type="region of interest" description="Disordered" evidence="1">
    <location>
        <begin position="357"/>
        <end position="396"/>
    </location>
</feature>
<feature type="region of interest" description="Disordered" evidence="1">
    <location>
        <begin position="148"/>
        <end position="211"/>
    </location>
</feature>
<feature type="region of interest" description="Disordered" evidence="1">
    <location>
        <begin position="254"/>
        <end position="330"/>
    </location>
</feature>
<evidence type="ECO:0000313" key="4">
    <source>
        <dbReference type="Proteomes" id="UP001226762"/>
    </source>
</evidence>
<feature type="region of interest" description="Disordered" evidence="1">
    <location>
        <begin position="557"/>
        <end position="596"/>
    </location>
</feature>
<dbReference type="Proteomes" id="UP001226762">
    <property type="component" value="Unassembled WGS sequence"/>
</dbReference>
<feature type="domain" description="Flagellar hook-length control protein-like C-terminal" evidence="2">
    <location>
        <begin position="494"/>
        <end position="562"/>
    </location>
</feature>
<feature type="compositionally biased region" description="Low complexity" evidence="1">
    <location>
        <begin position="196"/>
        <end position="210"/>
    </location>
</feature>
<feature type="compositionally biased region" description="Polar residues" evidence="1">
    <location>
        <begin position="379"/>
        <end position="389"/>
    </location>
</feature>
<dbReference type="EMBL" id="JANHAX010000003">
    <property type="protein sequence ID" value="MDQ2090546.1"/>
    <property type="molecule type" value="Genomic_DNA"/>
</dbReference>
<name>A0AAE4B6L1_9RHOB</name>
<dbReference type="InterPro" id="IPR021136">
    <property type="entry name" value="Flagellar_hook_control-like_C"/>
</dbReference>
<feature type="compositionally biased region" description="Pro residues" evidence="1">
    <location>
        <begin position="281"/>
        <end position="296"/>
    </location>
</feature>
<dbReference type="AlphaFoldDB" id="A0AAE4B6L1"/>
<evidence type="ECO:0000259" key="2">
    <source>
        <dbReference type="Pfam" id="PF02120"/>
    </source>
</evidence>
<feature type="compositionally biased region" description="Polar residues" evidence="1">
    <location>
        <begin position="304"/>
        <end position="324"/>
    </location>
</feature>
<dbReference type="RefSeq" id="WP_306735824.1">
    <property type="nucleotide sequence ID" value="NZ_JANHAX010000003.1"/>
</dbReference>
<gene>
    <name evidence="3" type="ORF">NO357_11605</name>
</gene>
<accession>A0AAE4B6L1</accession>
<keyword evidence="3" id="KW-0969">Cilium</keyword>
<keyword evidence="3" id="KW-0966">Cell projection</keyword>
<dbReference type="CDD" id="cd17470">
    <property type="entry name" value="T3SS_Flik_C"/>
    <property type="match status" value="1"/>
</dbReference>
<reference evidence="3" key="1">
    <citation type="submission" date="2022-07" db="EMBL/GenBank/DDBJ databases">
        <authorList>
            <person name="Otstavnykh N."/>
            <person name="Isaeva M."/>
            <person name="Bystritskaya E."/>
        </authorList>
    </citation>
    <scope>NUCLEOTIDE SEQUENCE</scope>
    <source>
        <strain evidence="3">KCTC 52189</strain>
    </source>
</reference>
<dbReference type="Gene3D" id="3.30.750.140">
    <property type="match status" value="1"/>
</dbReference>
<feature type="region of interest" description="Disordered" evidence="1">
    <location>
        <begin position="41"/>
        <end position="60"/>
    </location>
</feature>
<reference evidence="3" key="2">
    <citation type="submission" date="2023-02" db="EMBL/GenBank/DDBJ databases">
        <title>'Rhodoalgimonas zhirmunskyi' gen. nov., isolated from a red alga.</title>
        <authorList>
            <person name="Nedashkovskaya O.I."/>
            <person name="Otstavnykh N.Y."/>
            <person name="Bystritskaya E.P."/>
            <person name="Balabanova L.A."/>
            <person name="Isaeva M.P."/>
        </authorList>
    </citation>
    <scope>NUCLEOTIDE SEQUENCE</scope>
    <source>
        <strain evidence="3">KCTC 52189</strain>
    </source>
</reference>
<organism evidence="3 4">
    <name type="scientific">Marimonas arenosa</name>
    <dbReference type="NCBI Taxonomy" id="1795305"/>
    <lineage>
        <taxon>Bacteria</taxon>
        <taxon>Pseudomonadati</taxon>
        <taxon>Pseudomonadota</taxon>
        <taxon>Alphaproteobacteria</taxon>
        <taxon>Rhodobacterales</taxon>
        <taxon>Paracoccaceae</taxon>
        <taxon>Marimonas</taxon>
    </lineage>
</organism>
<comment type="caution">
    <text evidence="3">The sequence shown here is derived from an EMBL/GenBank/DDBJ whole genome shotgun (WGS) entry which is preliminary data.</text>
</comment>
<evidence type="ECO:0000256" key="1">
    <source>
        <dbReference type="SAM" id="MobiDB-lite"/>
    </source>
</evidence>
<keyword evidence="4" id="KW-1185">Reference proteome</keyword>
<feature type="compositionally biased region" description="Basic and acidic residues" evidence="1">
    <location>
        <begin position="561"/>
        <end position="574"/>
    </location>
</feature>
<sequence>MIQSVPARILPEGALAPVTPVAAQKGEAVFAEIFSALLSEASTAPQPDTPDAPDDLSDRNAPDLAALLSSLPDDVARHLAAVLATDGQGQAELIDRVLQILSHDPGKSHPAVLGRTPDASEAAPLSQYASQQGAFGMVAAAASLPVTPSDTPIPHPRLTDAIGSARPGPAHSPRPMLQEPRPASASVAELLPPRSGTTPPTAPEPTGTIGKADMGASVQTAMPTLAPETSRIDPRLLAHSQSRTILPIHAADIAPQTAAADRGTTDPPLDGRAAAQNQSPVRPPNLPGTLPRPPMPAVAVTPPWSATTARDQAAPTTIQSSSERQVPPAGPQPAFAIAPQTQVAIQLPPHFHRVPPTPPPASAVTTVPAPETPPRVTPQNLQSPATTPGNDFMPMPVRITSPYLARSRTHVVAPSRTVPPMITGTDAATAATGSNRSDAPLAALGSSDPGQIVPATPNPMIGTVGHGPASGSTLTRHIAQQLATAAPHARDRPVELVLNPEELGRVRFMLVQGEGVITVSLQAERGDTLDLLRRHIAQLENEFQDLGFSDIRFSFGTASQDGRHPQASPDREDATTLGFNHAPDEPGIDTDTIASHLTSTRDTGSLDLRL</sequence>
<keyword evidence="3" id="KW-0282">Flagellum</keyword>
<dbReference type="InterPro" id="IPR038610">
    <property type="entry name" value="FliK-like_C_sf"/>
</dbReference>
<protein>
    <submittedName>
        <fullName evidence="3">Flagellar hook-length control protein FliK</fullName>
    </submittedName>
</protein>